<dbReference type="OrthoDB" id="288590at2759"/>
<dbReference type="EMBL" id="JABCRI010000015">
    <property type="protein sequence ID" value="KAF8393303.1"/>
    <property type="molecule type" value="Genomic_DNA"/>
</dbReference>
<dbReference type="InterPro" id="IPR044861">
    <property type="entry name" value="IPNS-like_FE2OG_OXY"/>
</dbReference>
<keyword evidence="10" id="KW-1185">Reference proteome</keyword>
<gene>
    <name evidence="9" type="ORF">HHK36_021544</name>
</gene>
<evidence type="ECO:0000256" key="7">
    <source>
        <dbReference type="RuleBase" id="RU003682"/>
    </source>
</evidence>
<dbReference type="InterPro" id="IPR050231">
    <property type="entry name" value="Iron_ascorbate_oxido_reductase"/>
</dbReference>
<dbReference type="PANTHER" id="PTHR47990">
    <property type="entry name" value="2-OXOGLUTARATE (2OG) AND FE(II)-DEPENDENT OXYGENASE SUPERFAMILY PROTEIN-RELATED"/>
    <property type="match status" value="1"/>
</dbReference>
<reference evidence="9 10" key="1">
    <citation type="submission" date="2020-04" db="EMBL/GenBank/DDBJ databases">
        <title>Plant Genome Project.</title>
        <authorList>
            <person name="Zhang R.-G."/>
        </authorList>
    </citation>
    <scope>NUCLEOTIDE SEQUENCE [LARGE SCALE GENOMIC DNA]</scope>
    <source>
        <strain evidence="9">YNK0</strain>
        <tissue evidence="9">Leaf</tissue>
    </source>
</reference>
<keyword evidence="5 7" id="KW-0408">Iron</keyword>
<dbReference type="AlphaFoldDB" id="A0A835D763"/>
<protein>
    <recommendedName>
        <fullName evidence="6">gibberellin 3beta-dioxygenase</fullName>
        <ecNumber evidence="6">1.14.11.15</ecNumber>
    </recommendedName>
</protein>
<keyword evidence="3" id="KW-0223">Dioxygenase</keyword>
<evidence type="ECO:0000256" key="1">
    <source>
        <dbReference type="ARBA" id="ARBA00001961"/>
    </source>
</evidence>
<dbReference type="GO" id="GO:0016707">
    <property type="term" value="F:gibberellin 3-beta-dioxygenase activity"/>
    <property type="evidence" value="ECO:0007669"/>
    <property type="project" value="UniProtKB-EC"/>
</dbReference>
<evidence type="ECO:0000256" key="2">
    <source>
        <dbReference type="ARBA" id="ARBA00022723"/>
    </source>
</evidence>
<dbReference type="EC" id="1.14.11.15" evidence="6"/>
<comment type="similarity">
    <text evidence="7">Belongs to the iron/ascorbate-dependent oxidoreductase family.</text>
</comment>
<dbReference type="GO" id="GO:0046872">
    <property type="term" value="F:metal ion binding"/>
    <property type="evidence" value="ECO:0007669"/>
    <property type="project" value="UniProtKB-KW"/>
</dbReference>
<comment type="cofactor">
    <cofactor evidence="1">
        <name>L-ascorbate</name>
        <dbReference type="ChEBI" id="CHEBI:38290"/>
    </cofactor>
</comment>
<dbReference type="Gene3D" id="2.60.120.330">
    <property type="entry name" value="B-lactam Antibiotic, Isopenicillin N Synthase, Chain"/>
    <property type="match status" value="1"/>
</dbReference>
<evidence type="ECO:0000259" key="8">
    <source>
        <dbReference type="PROSITE" id="PS51471"/>
    </source>
</evidence>
<feature type="domain" description="Fe2OG dioxygenase" evidence="8">
    <location>
        <begin position="202"/>
        <end position="303"/>
    </location>
</feature>
<dbReference type="OMA" id="FWHVDVM"/>
<organism evidence="9 10">
    <name type="scientific">Tetracentron sinense</name>
    <name type="common">Spur-leaf</name>
    <dbReference type="NCBI Taxonomy" id="13715"/>
    <lineage>
        <taxon>Eukaryota</taxon>
        <taxon>Viridiplantae</taxon>
        <taxon>Streptophyta</taxon>
        <taxon>Embryophyta</taxon>
        <taxon>Tracheophyta</taxon>
        <taxon>Spermatophyta</taxon>
        <taxon>Magnoliopsida</taxon>
        <taxon>Trochodendrales</taxon>
        <taxon>Trochodendraceae</taxon>
        <taxon>Tetracentron</taxon>
    </lineage>
</organism>
<dbReference type="FunFam" id="2.60.120.330:FF:000013">
    <property type="entry name" value="Gibberellin 3-beta-dioxygenase 1"/>
    <property type="match status" value="1"/>
</dbReference>
<evidence type="ECO:0000313" key="9">
    <source>
        <dbReference type="EMBL" id="KAF8393303.1"/>
    </source>
</evidence>
<dbReference type="InterPro" id="IPR026992">
    <property type="entry name" value="DIOX_N"/>
</dbReference>
<dbReference type="Proteomes" id="UP000655225">
    <property type="component" value="Unassembled WGS sequence"/>
</dbReference>
<evidence type="ECO:0000313" key="10">
    <source>
        <dbReference type="Proteomes" id="UP000655225"/>
    </source>
</evidence>
<dbReference type="PROSITE" id="PS51471">
    <property type="entry name" value="FE2OG_OXY"/>
    <property type="match status" value="1"/>
</dbReference>
<keyword evidence="2 7" id="KW-0479">Metal-binding</keyword>
<accession>A0A835D763</accession>
<sequence>MNSLSEAYTDHPVHPRHIIPLNFESVRKVPDSHAWPLADDYPNGDLFNGESIPVIDLEDPNVVKLVGHACETWGVFQIKNHGLPLRLIEDLESEGRHLFSLPAEQKLKALRSPDGGSGYGLARISPFFSKFMWHEGFTIMGSPVHHASLLWPHDYTHFCDVIEEYQEGMKELAERVMQLMLNSLSITREDVKWVGSTNGFDGATTALQLNSYPACPDPNQAMGLAAHTDTSLFTILYQSNTSGLQIFRDGIGWVTVPPVAGALIVNVGDLFHILSNARFPAVLHRVVVNQSYHRLSVAYFYSPPTNTQVSPFSKLVDPGHTPCYRSLTWKEYIAIKAEHLDKALSLVRA</sequence>
<evidence type="ECO:0000256" key="5">
    <source>
        <dbReference type="ARBA" id="ARBA00023004"/>
    </source>
</evidence>
<evidence type="ECO:0000256" key="3">
    <source>
        <dbReference type="ARBA" id="ARBA00022964"/>
    </source>
</evidence>
<dbReference type="GO" id="GO:0009686">
    <property type="term" value="P:gibberellin biosynthetic process"/>
    <property type="evidence" value="ECO:0007669"/>
    <property type="project" value="UniProtKB-ARBA"/>
</dbReference>
<evidence type="ECO:0000256" key="4">
    <source>
        <dbReference type="ARBA" id="ARBA00023002"/>
    </source>
</evidence>
<dbReference type="Pfam" id="PF14226">
    <property type="entry name" value="DIOX_N"/>
    <property type="match status" value="1"/>
</dbReference>
<dbReference type="Pfam" id="PF03171">
    <property type="entry name" value="2OG-FeII_Oxy"/>
    <property type="match status" value="1"/>
</dbReference>
<name>A0A835D763_TETSI</name>
<dbReference type="InterPro" id="IPR027443">
    <property type="entry name" value="IPNS-like_sf"/>
</dbReference>
<evidence type="ECO:0000256" key="6">
    <source>
        <dbReference type="ARBA" id="ARBA00066695"/>
    </source>
</evidence>
<keyword evidence="4 7" id="KW-0560">Oxidoreductase</keyword>
<comment type="caution">
    <text evidence="9">The sequence shown here is derived from an EMBL/GenBank/DDBJ whole genome shotgun (WGS) entry which is preliminary data.</text>
</comment>
<dbReference type="SUPFAM" id="SSF51197">
    <property type="entry name" value="Clavaminate synthase-like"/>
    <property type="match status" value="1"/>
</dbReference>
<dbReference type="InterPro" id="IPR005123">
    <property type="entry name" value="Oxoglu/Fe-dep_dioxygenase_dom"/>
</dbReference>
<proteinExistence type="inferred from homology"/>